<evidence type="ECO:0000259" key="7">
    <source>
        <dbReference type="Pfam" id="PF00892"/>
    </source>
</evidence>
<feature type="transmembrane region" description="Helical" evidence="6">
    <location>
        <begin position="190"/>
        <end position="208"/>
    </location>
</feature>
<feature type="transmembrane region" description="Helical" evidence="6">
    <location>
        <begin position="32"/>
        <end position="51"/>
    </location>
</feature>
<keyword evidence="2" id="KW-1003">Cell membrane</keyword>
<feature type="transmembrane region" description="Helical" evidence="6">
    <location>
        <begin position="100"/>
        <end position="121"/>
    </location>
</feature>
<evidence type="ECO:0000256" key="2">
    <source>
        <dbReference type="ARBA" id="ARBA00022475"/>
    </source>
</evidence>
<organism evidence="8 9">
    <name type="scientific">Noviherbaspirillum pedocola</name>
    <dbReference type="NCBI Taxonomy" id="2801341"/>
    <lineage>
        <taxon>Bacteria</taxon>
        <taxon>Pseudomonadati</taxon>
        <taxon>Pseudomonadota</taxon>
        <taxon>Betaproteobacteria</taxon>
        <taxon>Burkholderiales</taxon>
        <taxon>Oxalobacteraceae</taxon>
        <taxon>Noviherbaspirillum</taxon>
    </lineage>
</organism>
<feature type="transmembrane region" description="Helical" evidence="6">
    <location>
        <begin position="246"/>
        <end position="263"/>
    </location>
</feature>
<sequence length="350" mass="37233">MHTGVLYAFFAAVSFGASTPFAKLLVGQVAPVVLAGLLYLGSGLGLLVWFASRTITASLGNADGSRLTRKDLPWLAGAILFGGIAGPVLLMLGLTRLPGSAASLLLNMEGVLTSLLAWFVFRENFDRRILLGMVFIVLGGAVLAWEGRPEFGAPWGAIAIVGACLCWAIDNNLTRNISASDAVQIAGIKGLVAGAVNLTIGWSLGMALPAAGNVAVAGIVGFCGYGLSLVFFVLALRNLGTARTGAYFSIAPFVGAAISLVLLHEAPGPGFWIAGALMGAGIWLHLTEKHAHPHTHESMLHAHPHTHDEHHRHEHDFPWDGQEPHAHPHRHEVMTHSHAHVPDIHHRHEH</sequence>
<dbReference type="InterPro" id="IPR037185">
    <property type="entry name" value="EmrE-like"/>
</dbReference>
<dbReference type="RefSeq" id="WP_200594255.1">
    <property type="nucleotide sequence ID" value="NZ_JAEPBG010000008.1"/>
</dbReference>
<dbReference type="Pfam" id="PF00892">
    <property type="entry name" value="EamA"/>
    <property type="match status" value="2"/>
</dbReference>
<comment type="caution">
    <text evidence="8">The sequence shown here is derived from an EMBL/GenBank/DDBJ whole genome shotgun (WGS) entry which is preliminary data.</text>
</comment>
<feature type="transmembrane region" description="Helical" evidence="6">
    <location>
        <begin position="128"/>
        <end position="145"/>
    </location>
</feature>
<evidence type="ECO:0000256" key="5">
    <source>
        <dbReference type="ARBA" id="ARBA00023136"/>
    </source>
</evidence>
<dbReference type="PANTHER" id="PTHR42920">
    <property type="entry name" value="OS03G0707200 PROTEIN-RELATED"/>
    <property type="match status" value="1"/>
</dbReference>
<dbReference type="Proteomes" id="UP000622890">
    <property type="component" value="Unassembled WGS sequence"/>
</dbReference>
<reference evidence="8" key="1">
    <citation type="submission" date="2021-01" db="EMBL/GenBank/DDBJ databases">
        <title>Genome sequence of strain Noviherbaspirillum sp. DKR-6.</title>
        <authorList>
            <person name="Chaudhary D.K."/>
        </authorList>
    </citation>
    <scope>NUCLEOTIDE SEQUENCE</scope>
    <source>
        <strain evidence="8">DKR-6</strain>
    </source>
</reference>
<evidence type="ECO:0000313" key="8">
    <source>
        <dbReference type="EMBL" id="MBK4736633.1"/>
    </source>
</evidence>
<proteinExistence type="predicted"/>
<feature type="transmembrane region" description="Helical" evidence="6">
    <location>
        <begin position="72"/>
        <end position="94"/>
    </location>
</feature>
<feature type="transmembrane region" description="Helical" evidence="6">
    <location>
        <begin position="151"/>
        <end position="169"/>
    </location>
</feature>
<feature type="transmembrane region" description="Helical" evidence="6">
    <location>
        <begin position="269"/>
        <end position="286"/>
    </location>
</feature>
<keyword evidence="4 6" id="KW-1133">Transmembrane helix</keyword>
<keyword evidence="9" id="KW-1185">Reference proteome</keyword>
<evidence type="ECO:0000256" key="3">
    <source>
        <dbReference type="ARBA" id="ARBA00022692"/>
    </source>
</evidence>
<evidence type="ECO:0000256" key="6">
    <source>
        <dbReference type="SAM" id="Phobius"/>
    </source>
</evidence>
<dbReference type="SUPFAM" id="SSF103481">
    <property type="entry name" value="Multidrug resistance efflux transporter EmrE"/>
    <property type="match status" value="2"/>
</dbReference>
<keyword evidence="3 6" id="KW-0812">Transmembrane</keyword>
<dbReference type="InterPro" id="IPR000620">
    <property type="entry name" value="EamA_dom"/>
</dbReference>
<feature type="domain" description="EamA" evidence="7">
    <location>
        <begin position="155"/>
        <end position="285"/>
    </location>
</feature>
<dbReference type="PANTHER" id="PTHR42920:SF11">
    <property type="entry name" value="INNER MEMBRANE PROTEIN YTFF"/>
    <property type="match status" value="1"/>
</dbReference>
<evidence type="ECO:0000313" key="9">
    <source>
        <dbReference type="Proteomes" id="UP000622890"/>
    </source>
</evidence>
<keyword evidence="5 6" id="KW-0472">Membrane</keyword>
<accession>A0A934W8C3</accession>
<feature type="transmembrane region" description="Helical" evidence="6">
    <location>
        <begin position="214"/>
        <end position="234"/>
    </location>
</feature>
<dbReference type="Gene3D" id="1.10.3730.20">
    <property type="match status" value="2"/>
</dbReference>
<gene>
    <name evidence="8" type="ORF">JJB74_18565</name>
</gene>
<protein>
    <submittedName>
        <fullName evidence="8">DMT family transporter</fullName>
    </submittedName>
</protein>
<comment type="subcellular location">
    <subcellularLocation>
        <location evidence="1">Cell membrane</location>
        <topology evidence="1">Multi-pass membrane protein</topology>
    </subcellularLocation>
</comment>
<dbReference type="EMBL" id="JAEPBG010000008">
    <property type="protein sequence ID" value="MBK4736633.1"/>
    <property type="molecule type" value="Genomic_DNA"/>
</dbReference>
<evidence type="ECO:0000256" key="1">
    <source>
        <dbReference type="ARBA" id="ARBA00004651"/>
    </source>
</evidence>
<dbReference type="AlphaFoldDB" id="A0A934W8C3"/>
<feature type="domain" description="EamA" evidence="7">
    <location>
        <begin position="3"/>
        <end position="143"/>
    </location>
</feature>
<name>A0A934W8C3_9BURK</name>
<dbReference type="InterPro" id="IPR051258">
    <property type="entry name" value="Diverse_Substrate_Transporter"/>
</dbReference>
<dbReference type="GO" id="GO:0005886">
    <property type="term" value="C:plasma membrane"/>
    <property type="evidence" value="ECO:0007669"/>
    <property type="project" value="UniProtKB-SubCell"/>
</dbReference>
<evidence type="ECO:0000256" key="4">
    <source>
        <dbReference type="ARBA" id="ARBA00022989"/>
    </source>
</evidence>